<protein>
    <recommendedName>
        <fullName evidence="4">Secreted protein</fullName>
    </recommendedName>
</protein>
<evidence type="ECO:0000313" key="2">
    <source>
        <dbReference type="EMBL" id="MCM2374925.1"/>
    </source>
</evidence>
<feature type="chain" id="PRO_5046624260" description="Secreted protein" evidence="1">
    <location>
        <begin position="22"/>
        <end position="200"/>
    </location>
</feature>
<organism evidence="2 3">
    <name type="scientific">Aporhodopirellula aestuarii</name>
    <dbReference type="NCBI Taxonomy" id="2950107"/>
    <lineage>
        <taxon>Bacteria</taxon>
        <taxon>Pseudomonadati</taxon>
        <taxon>Planctomycetota</taxon>
        <taxon>Planctomycetia</taxon>
        <taxon>Pirellulales</taxon>
        <taxon>Pirellulaceae</taxon>
        <taxon>Aporhodopirellula</taxon>
    </lineage>
</organism>
<dbReference type="Proteomes" id="UP001202961">
    <property type="component" value="Unassembled WGS sequence"/>
</dbReference>
<evidence type="ECO:0008006" key="4">
    <source>
        <dbReference type="Google" id="ProtNLM"/>
    </source>
</evidence>
<evidence type="ECO:0000256" key="1">
    <source>
        <dbReference type="SAM" id="SignalP"/>
    </source>
</evidence>
<keyword evidence="1" id="KW-0732">Signal</keyword>
<reference evidence="2 3" key="1">
    <citation type="journal article" date="2022" name="Syst. Appl. Microbiol.">
        <title>Rhodopirellula aestuarii sp. nov., a novel member of the genus Rhodopirellula isolated from brackish sediments collected in the Tagus River estuary, Portugal.</title>
        <authorList>
            <person name="Vitorino I.R."/>
            <person name="Klimek D."/>
            <person name="Calusinska M."/>
            <person name="Lobo-da-Cunha A."/>
            <person name="Vasconcelos V."/>
            <person name="Lage O.M."/>
        </authorList>
    </citation>
    <scope>NUCLEOTIDE SEQUENCE [LARGE SCALE GENOMIC DNA]</scope>
    <source>
        <strain evidence="2 3">ICT_H3.1</strain>
    </source>
</reference>
<gene>
    <name evidence="2" type="ORF">NB063_30250</name>
</gene>
<comment type="caution">
    <text evidence="2">The sequence shown here is derived from an EMBL/GenBank/DDBJ whole genome shotgun (WGS) entry which is preliminary data.</text>
</comment>
<evidence type="ECO:0000313" key="3">
    <source>
        <dbReference type="Proteomes" id="UP001202961"/>
    </source>
</evidence>
<accession>A0ABT0UDE1</accession>
<name>A0ABT0UDE1_9BACT</name>
<proteinExistence type="predicted"/>
<dbReference type="RefSeq" id="WP_250933223.1">
    <property type="nucleotide sequence ID" value="NZ_JAMQBK010000112.1"/>
</dbReference>
<keyword evidence="3" id="KW-1185">Reference proteome</keyword>
<feature type="signal peptide" evidence="1">
    <location>
        <begin position="1"/>
        <end position="21"/>
    </location>
</feature>
<dbReference type="EMBL" id="JAMQBK010000112">
    <property type="protein sequence ID" value="MCM2374925.1"/>
    <property type="molecule type" value="Genomic_DNA"/>
</dbReference>
<sequence>MRVCSLIIIAFCVVTPVVASATDAVWMEESGEHLECNQCGLHECHCHGVDTDPGFPRKPWCEKPGDRNRGDCPPQRYLADNCERTGHSKKTACWAICGRPQTRFGRYTAWFVGGGAAFADVPGLSDLGCQDDLIARGRGRYANGCGQFGEGTWGLDYEGFAGYAKVWLKYTQGRKQGGEGAYETDGEPKLIAKVKDTLLH</sequence>